<dbReference type="InterPro" id="IPR029016">
    <property type="entry name" value="GAF-like_dom_sf"/>
</dbReference>
<dbReference type="SMART" id="SM00267">
    <property type="entry name" value="GGDEF"/>
    <property type="match status" value="1"/>
</dbReference>
<proteinExistence type="predicted"/>
<dbReference type="GO" id="GO:0043709">
    <property type="term" value="P:cell adhesion involved in single-species biofilm formation"/>
    <property type="evidence" value="ECO:0007669"/>
    <property type="project" value="TreeGrafter"/>
</dbReference>
<dbReference type="STRING" id="740709.A10D4_11686"/>
<dbReference type="AlphaFoldDB" id="K2JYZ8"/>
<comment type="cofactor">
    <cofactor evidence="1">
        <name>Mg(2+)</name>
        <dbReference type="ChEBI" id="CHEBI:18420"/>
    </cofactor>
</comment>
<comment type="caution">
    <text evidence="5">The sequence shown here is derived from an EMBL/GenBank/DDBJ whole genome shotgun (WGS) entry which is preliminary data.</text>
</comment>
<accession>K2JYZ8</accession>
<dbReference type="PROSITE" id="PS50887">
    <property type="entry name" value="GGDEF"/>
    <property type="match status" value="1"/>
</dbReference>
<sequence length="489" mass="55245">MAWHLSAQRTDYLIKNSSMALLWFDREQQQLSLNSSAEHCLTLGLTSPDNVSLALLQQHWQALLSAPTIATFLMQGDVGDTLPILHIQSQRRCSLQLTTQDAGGCLLLLTDADNEQSDKANPTQQFDRALSEISTQLIRCSAEQVDQHIVAALEAFAQCSYSDRCYVFLFDDDGEVINNSHEWAAVGVSRHAHELKGLQESDLPWFFQCLREQQQMVLNHIDSLPRAAQAEHDEFKREQIRSILCVGIFASDRMIGFVGADAVKQQRDWTHDDIRRLRLVGNVIFNTLQRHWDQQALDTAREHMQALNQRLQRQAHQDGLTGLANRRALDRCLLLELRRAARQQQALSLLLIDIDYFKAYNDYFGHLHGDQALKTVARVLQEHAQRSGDMVSRYGGEEFVIVLPATDQQQAEQLGQRLLANLRAEQIAHPASPTAQVLTISIGAHSITPEAKSAPQQLATRLLKAADDALYYAKKQGRDRYCCSRSISY</sequence>
<dbReference type="eggNOG" id="COG3706">
    <property type="taxonomic scope" value="Bacteria"/>
</dbReference>
<dbReference type="InterPro" id="IPR000160">
    <property type="entry name" value="GGDEF_dom"/>
</dbReference>
<dbReference type="Proteomes" id="UP000014115">
    <property type="component" value="Unassembled WGS sequence"/>
</dbReference>
<name>K2JYZ8_9GAMM</name>
<dbReference type="Gene3D" id="3.30.70.270">
    <property type="match status" value="1"/>
</dbReference>
<dbReference type="InterPro" id="IPR029787">
    <property type="entry name" value="Nucleotide_cyclase"/>
</dbReference>
<evidence type="ECO:0000259" key="4">
    <source>
        <dbReference type="PROSITE" id="PS50887"/>
    </source>
</evidence>
<dbReference type="InterPro" id="IPR050469">
    <property type="entry name" value="Diguanylate_Cyclase"/>
</dbReference>
<dbReference type="EC" id="2.7.7.65" evidence="2"/>
<dbReference type="PANTHER" id="PTHR45138:SF9">
    <property type="entry name" value="DIGUANYLATE CYCLASE DGCM-RELATED"/>
    <property type="match status" value="1"/>
</dbReference>
<dbReference type="PANTHER" id="PTHR45138">
    <property type="entry name" value="REGULATORY COMPONENTS OF SENSORY TRANSDUCTION SYSTEM"/>
    <property type="match status" value="1"/>
</dbReference>
<dbReference type="InterPro" id="IPR003018">
    <property type="entry name" value="GAF"/>
</dbReference>
<evidence type="ECO:0000313" key="5">
    <source>
        <dbReference type="EMBL" id="EKE80618.1"/>
    </source>
</evidence>
<feature type="domain" description="GGDEF" evidence="4">
    <location>
        <begin position="345"/>
        <end position="486"/>
    </location>
</feature>
<dbReference type="CDD" id="cd01949">
    <property type="entry name" value="GGDEF"/>
    <property type="match status" value="1"/>
</dbReference>
<dbReference type="Gene3D" id="3.30.450.40">
    <property type="match status" value="1"/>
</dbReference>
<dbReference type="SUPFAM" id="SSF55781">
    <property type="entry name" value="GAF domain-like"/>
    <property type="match status" value="1"/>
</dbReference>
<dbReference type="Pfam" id="PF00990">
    <property type="entry name" value="GGDEF"/>
    <property type="match status" value="1"/>
</dbReference>
<evidence type="ECO:0000256" key="3">
    <source>
        <dbReference type="ARBA" id="ARBA00034247"/>
    </source>
</evidence>
<dbReference type="EMBL" id="AMRG01000017">
    <property type="protein sequence ID" value="EKE80618.1"/>
    <property type="molecule type" value="Genomic_DNA"/>
</dbReference>
<dbReference type="SUPFAM" id="SSF55073">
    <property type="entry name" value="Nucleotide cyclase"/>
    <property type="match status" value="1"/>
</dbReference>
<organism evidence="5 6">
    <name type="scientific">Idiomarina xiamenensis 10-D-4</name>
    <dbReference type="NCBI Taxonomy" id="740709"/>
    <lineage>
        <taxon>Bacteria</taxon>
        <taxon>Pseudomonadati</taxon>
        <taxon>Pseudomonadota</taxon>
        <taxon>Gammaproteobacteria</taxon>
        <taxon>Alteromonadales</taxon>
        <taxon>Idiomarinaceae</taxon>
        <taxon>Idiomarina</taxon>
    </lineage>
</organism>
<dbReference type="InterPro" id="IPR043128">
    <property type="entry name" value="Rev_trsase/Diguanyl_cyclase"/>
</dbReference>
<dbReference type="FunFam" id="3.30.70.270:FF:000001">
    <property type="entry name" value="Diguanylate cyclase domain protein"/>
    <property type="match status" value="1"/>
</dbReference>
<evidence type="ECO:0000256" key="1">
    <source>
        <dbReference type="ARBA" id="ARBA00001946"/>
    </source>
</evidence>
<dbReference type="PATRIC" id="fig|740709.3.peg.2361"/>
<dbReference type="GO" id="GO:0052621">
    <property type="term" value="F:diguanylate cyclase activity"/>
    <property type="evidence" value="ECO:0007669"/>
    <property type="project" value="UniProtKB-EC"/>
</dbReference>
<evidence type="ECO:0000256" key="2">
    <source>
        <dbReference type="ARBA" id="ARBA00012528"/>
    </source>
</evidence>
<comment type="catalytic activity">
    <reaction evidence="3">
        <text>2 GTP = 3',3'-c-di-GMP + 2 diphosphate</text>
        <dbReference type="Rhea" id="RHEA:24898"/>
        <dbReference type="ChEBI" id="CHEBI:33019"/>
        <dbReference type="ChEBI" id="CHEBI:37565"/>
        <dbReference type="ChEBI" id="CHEBI:58805"/>
        <dbReference type="EC" id="2.7.7.65"/>
    </reaction>
</comment>
<dbReference type="GO" id="GO:0005886">
    <property type="term" value="C:plasma membrane"/>
    <property type="evidence" value="ECO:0007669"/>
    <property type="project" value="TreeGrafter"/>
</dbReference>
<protein>
    <recommendedName>
        <fullName evidence="2">diguanylate cyclase</fullName>
        <ecNumber evidence="2">2.7.7.65</ecNumber>
    </recommendedName>
</protein>
<dbReference type="RefSeq" id="WP_008489719.1">
    <property type="nucleotide sequence ID" value="NZ_AMRG01000017.1"/>
</dbReference>
<reference evidence="5 6" key="1">
    <citation type="journal article" date="2012" name="J. Bacteriol.">
        <title>Genome Sequence of Idiomarina xiamenensis Type Strain 10-D-4.</title>
        <authorList>
            <person name="Lai Q."/>
            <person name="Wang L."/>
            <person name="Wang W."/>
            <person name="Shao Z."/>
        </authorList>
    </citation>
    <scope>NUCLEOTIDE SEQUENCE [LARGE SCALE GENOMIC DNA]</scope>
    <source>
        <strain evidence="5 6">10-D-4</strain>
    </source>
</reference>
<dbReference type="NCBIfam" id="TIGR00254">
    <property type="entry name" value="GGDEF"/>
    <property type="match status" value="1"/>
</dbReference>
<evidence type="ECO:0000313" key="6">
    <source>
        <dbReference type="Proteomes" id="UP000014115"/>
    </source>
</evidence>
<keyword evidence="6" id="KW-1185">Reference proteome</keyword>
<dbReference type="Pfam" id="PF01590">
    <property type="entry name" value="GAF"/>
    <property type="match status" value="1"/>
</dbReference>
<gene>
    <name evidence="5" type="ORF">A10D4_11686</name>
</gene>
<dbReference type="OrthoDB" id="9813903at2"/>
<dbReference type="GO" id="GO:1902201">
    <property type="term" value="P:negative regulation of bacterial-type flagellum-dependent cell motility"/>
    <property type="evidence" value="ECO:0007669"/>
    <property type="project" value="TreeGrafter"/>
</dbReference>